<evidence type="ECO:0000259" key="1">
    <source>
        <dbReference type="PROSITE" id="PS50883"/>
    </source>
</evidence>
<dbReference type="InterPro" id="IPR050706">
    <property type="entry name" value="Cyclic-di-GMP_PDE-like"/>
</dbReference>
<dbReference type="SUPFAM" id="SSF141868">
    <property type="entry name" value="EAL domain-like"/>
    <property type="match status" value="1"/>
</dbReference>
<dbReference type="InterPro" id="IPR001633">
    <property type="entry name" value="EAL_dom"/>
</dbReference>
<protein>
    <recommendedName>
        <fullName evidence="1">EAL domain-containing protein</fullName>
    </recommendedName>
</protein>
<dbReference type="AlphaFoldDB" id="A0A2T4CMS4"/>
<reference evidence="2 3" key="1">
    <citation type="submission" date="2018-03" db="EMBL/GenBank/DDBJ databases">
        <title>Cross-interface Injection: A General Nanoliter Liquid Handling Method Applied to Single Cells Genome Amplification Automated Nanoliter Liquid Handling Applied to Single Cell Multiple Displacement Amplification.</title>
        <authorList>
            <person name="Yun J."/>
            <person name="Xu P."/>
            <person name="Xu J."/>
            <person name="Dai X."/>
            <person name="Wang Y."/>
            <person name="Zheng X."/>
            <person name="Cao C."/>
            <person name="Yi Q."/>
            <person name="Zhu Y."/>
            <person name="Wang L."/>
            <person name="Dong Z."/>
            <person name="Huang Y."/>
            <person name="Huang L."/>
            <person name="Du W."/>
        </authorList>
    </citation>
    <scope>NUCLEOTIDE SEQUENCE [LARGE SCALE GENOMIC DNA]</scope>
    <source>
        <strain evidence="2 3">Z-E1-2</strain>
    </source>
</reference>
<feature type="domain" description="EAL" evidence="1">
    <location>
        <begin position="1"/>
        <end position="75"/>
    </location>
</feature>
<dbReference type="GO" id="GO:0071111">
    <property type="term" value="F:cyclic-guanylate-specific phosphodiesterase activity"/>
    <property type="evidence" value="ECO:0007669"/>
    <property type="project" value="InterPro"/>
</dbReference>
<name>A0A2T4CMS4_9GAMM</name>
<dbReference type="Pfam" id="PF00563">
    <property type="entry name" value="EAL"/>
    <property type="match status" value="1"/>
</dbReference>
<dbReference type="PROSITE" id="PS50883">
    <property type="entry name" value="EAL"/>
    <property type="match status" value="1"/>
</dbReference>
<feature type="non-terminal residue" evidence="2">
    <location>
        <position position="1"/>
    </location>
</feature>
<sequence length="80" mass="8911">MDLIRDIQNHLDNQEIVAKALKQCQLQGTQVLAEGVETKEEFNFLVGLGIRLFQGYYLAKPAFEALVTVPFADIEANAMA</sequence>
<evidence type="ECO:0000313" key="2">
    <source>
        <dbReference type="EMBL" id="PTB82855.1"/>
    </source>
</evidence>
<dbReference type="Proteomes" id="UP000243022">
    <property type="component" value="Unassembled WGS sequence"/>
</dbReference>
<dbReference type="InterPro" id="IPR035919">
    <property type="entry name" value="EAL_sf"/>
</dbReference>
<gene>
    <name evidence="2" type="ORF">C9986_02170</name>
</gene>
<accession>A0A2T4CMS4</accession>
<comment type="caution">
    <text evidence="2">The sequence shown here is derived from an EMBL/GenBank/DDBJ whole genome shotgun (WGS) entry which is preliminary data.</text>
</comment>
<dbReference type="PANTHER" id="PTHR33121:SF15">
    <property type="entry name" value="BLUE LIGHT- AND TEMPERATURE-REGULATED ANTIREPRESSOR BLUF"/>
    <property type="match status" value="1"/>
</dbReference>
<dbReference type="Gene3D" id="3.20.20.450">
    <property type="entry name" value="EAL domain"/>
    <property type="match status" value="1"/>
</dbReference>
<dbReference type="EMBL" id="PYVS01000049">
    <property type="protein sequence ID" value="PTB82855.1"/>
    <property type="molecule type" value="Genomic_DNA"/>
</dbReference>
<dbReference type="PANTHER" id="PTHR33121">
    <property type="entry name" value="CYCLIC DI-GMP PHOSPHODIESTERASE PDEF"/>
    <property type="match status" value="1"/>
</dbReference>
<organism evidence="2 3">
    <name type="scientific">Pseudidiomarina aestuarii</name>
    <dbReference type="NCBI Taxonomy" id="624146"/>
    <lineage>
        <taxon>Bacteria</taxon>
        <taxon>Pseudomonadati</taxon>
        <taxon>Pseudomonadota</taxon>
        <taxon>Gammaproteobacteria</taxon>
        <taxon>Alteromonadales</taxon>
        <taxon>Idiomarinaceae</taxon>
        <taxon>Pseudidiomarina</taxon>
    </lineage>
</organism>
<proteinExistence type="predicted"/>
<evidence type="ECO:0000313" key="3">
    <source>
        <dbReference type="Proteomes" id="UP000243022"/>
    </source>
</evidence>